<dbReference type="PATRIC" id="fig|758793.3.peg.6054"/>
<dbReference type="Proteomes" id="UP000013966">
    <property type="component" value="Plasmid p1"/>
</dbReference>
<evidence type="ECO:0000313" key="2">
    <source>
        <dbReference type="Proteomes" id="UP000013966"/>
    </source>
</evidence>
<proteinExistence type="predicted"/>
<dbReference type="EMBL" id="AP013061">
    <property type="protein sequence ID" value="BAN27847.1"/>
    <property type="molecule type" value="Genomic_DNA"/>
</dbReference>
<geneLocation type="plasmid" evidence="1 2">
    <name>p1</name>
</geneLocation>
<protein>
    <submittedName>
        <fullName evidence="1">Uncharacterized protein</fullName>
    </submittedName>
</protein>
<organism evidence="1 2">
    <name type="scientific">Caballeronia insecticola</name>
    <dbReference type="NCBI Taxonomy" id="758793"/>
    <lineage>
        <taxon>Bacteria</taxon>
        <taxon>Pseudomonadati</taxon>
        <taxon>Pseudomonadota</taxon>
        <taxon>Betaproteobacteria</taxon>
        <taxon>Burkholderiales</taxon>
        <taxon>Burkholderiaceae</taxon>
        <taxon>Caballeronia</taxon>
    </lineage>
</organism>
<accession>R4X529</accession>
<gene>
    <name evidence="1" type="ORF">BRPE64_DCDS09110</name>
</gene>
<name>R4X529_9BURK</name>
<evidence type="ECO:0000313" key="1">
    <source>
        <dbReference type="EMBL" id="BAN27847.1"/>
    </source>
</evidence>
<sequence length="38" mass="4207">MKAGARRSWMYHGRRALSSAFLLGTRRFVLAASPVDAV</sequence>
<dbReference type="AlphaFoldDB" id="R4X529"/>
<reference evidence="1 2" key="2">
    <citation type="journal article" date="2018" name="Int. J. Syst. Evol. Microbiol.">
        <title>Burkholderia insecticola sp. nov., a gut symbiotic bacterium of the bean bug Riptortus pedestris.</title>
        <authorList>
            <person name="Takeshita K."/>
            <person name="Tamaki H."/>
            <person name="Ohbayashi T."/>
            <person name="Meng X.-Y."/>
            <person name="Sone T."/>
            <person name="Mitani Y."/>
            <person name="Peeters C."/>
            <person name="Kikuchi Y."/>
            <person name="Vandamme P."/>
        </authorList>
    </citation>
    <scope>NUCLEOTIDE SEQUENCE [LARGE SCALE GENOMIC DNA]</scope>
    <source>
        <strain evidence="1">RPE64</strain>
        <plasmid evidence="1 2">p1</plasmid>
    </source>
</reference>
<reference evidence="1 2" key="1">
    <citation type="journal article" date="2013" name="Genome Announc.">
        <title>Complete Genome Sequence of Burkholderia sp. Strain RPE64, Bacterial Symbiont of the Bean Bug Riptortus pedestris.</title>
        <authorList>
            <person name="Shibata T.F."/>
            <person name="Maeda T."/>
            <person name="Nikoh N."/>
            <person name="Yamaguchi K."/>
            <person name="Oshima K."/>
            <person name="Hattori M."/>
            <person name="Nishiyama T."/>
            <person name="Hasebe M."/>
            <person name="Fukatsu T."/>
            <person name="Kikuchi Y."/>
            <person name="Shigenobu S."/>
        </authorList>
    </citation>
    <scope>NUCLEOTIDE SEQUENCE [LARGE SCALE GENOMIC DNA]</scope>
    <source>
        <plasmid evidence="1 2">p1</plasmid>
    </source>
</reference>
<keyword evidence="2" id="KW-1185">Reference proteome</keyword>
<dbReference type="HOGENOM" id="CLU_3325524_0_0_4"/>
<keyword evidence="1" id="KW-0614">Plasmid</keyword>
<dbReference type="KEGG" id="buo:BRPE64_DCDS09110"/>